<gene>
    <name evidence="1" type="ORF">SDC9_94351</name>
</gene>
<evidence type="ECO:0000313" key="1">
    <source>
        <dbReference type="EMBL" id="MPM47640.1"/>
    </source>
</evidence>
<sequence>MRCDIGPDFDFGQLDHHRAVLFAATAETLGESVNLFQRAFLIKQGFGAFIMKPGNPDPA</sequence>
<protein>
    <submittedName>
        <fullName evidence="1">Uncharacterized protein</fullName>
    </submittedName>
</protein>
<comment type="caution">
    <text evidence="1">The sequence shown here is derived from an EMBL/GenBank/DDBJ whole genome shotgun (WGS) entry which is preliminary data.</text>
</comment>
<reference evidence="1" key="1">
    <citation type="submission" date="2019-08" db="EMBL/GenBank/DDBJ databases">
        <authorList>
            <person name="Kucharzyk K."/>
            <person name="Murdoch R.W."/>
            <person name="Higgins S."/>
            <person name="Loffler F."/>
        </authorList>
    </citation>
    <scope>NUCLEOTIDE SEQUENCE</scope>
</reference>
<accession>A0A645A373</accession>
<dbReference type="EMBL" id="VSSQ01011757">
    <property type="protein sequence ID" value="MPM47640.1"/>
    <property type="molecule type" value="Genomic_DNA"/>
</dbReference>
<name>A0A645A373_9ZZZZ</name>
<dbReference type="AlphaFoldDB" id="A0A645A373"/>
<organism evidence="1">
    <name type="scientific">bioreactor metagenome</name>
    <dbReference type="NCBI Taxonomy" id="1076179"/>
    <lineage>
        <taxon>unclassified sequences</taxon>
        <taxon>metagenomes</taxon>
        <taxon>ecological metagenomes</taxon>
    </lineage>
</organism>
<proteinExistence type="predicted"/>